<evidence type="ECO:0000256" key="1">
    <source>
        <dbReference type="ARBA" id="ARBA00003121"/>
    </source>
</evidence>
<dbReference type="CDD" id="cd04913">
    <property type="entry name" value="ACT_AKii-LysC-BS-like_1"/>
    <property type="match status" value="1"/>
</dbReference>
<evidence type="ECO:0000256" key="16">
    <source>
        <dbReference type="PIRSR" id="PIRSR000726-1"/>
    </source>
</evidence>
<feature type="binding site" evidence="16">
    <location>
        <position position="184"/>
    </location>
    <ligand>
        <name>ATP</name>
        <dbReference type="ChEBI" id="CHEBI:30616"/>
    </ligand>
</feature>
<dbReference type="InterPro" id="IPR005260">
    <property type="entry name" value="Asp_kin_monofn"/>
</dbReference>
<protein>
    <recommendedName>
        <fullName evidence="17">Aspartokinase</fullName>
        <ecNumber evidence="17">2.7.2.4</ecNumber>
    </recommendedName>
</protein>
<evidence type="ECO:0000256" key="8">
    <source>
        <dbReference type="ARBA" id="ARBA00022737"/>
    </source>
</evidence>
<dbReference type="EC" id="2.7.2.4" evidence="17"/>
<feature type="binding site" evidence="16">
    <location>
        <position position="74"/>
    </location>
    <ligand>
        <name>substrate</name>
    </ligand>
</feature>
<dbReference type="OrthoDB" id="9799110at2"/>
<evidence type="ECO:0000256" key="13">
    <source>
        <dbReference type="ARBA" id="ARBA00023154"/>
    </source>
</evidence>
<dbReference type="PROSITE" id="PS51671">
    <property type="entry name" value="ACT"/>
    <property type="match status" value="1"/>
</dbReference>
<evidence type="ECO:0000256" key="12">
    <source>
        <dbReference type="ARBA" id="ARBA00022915"/>
    </source>
</evidence>
<dbReference type="InterPro" id="IPR054352">
    <property type="entry name" value="ACT_Aspartokinase"/>
</dbReference>
<dbReference type="GO" id="GO:0009090">
    <property type="term" value="P:homoserine biosynthetic process"/>
    <property type="evidence" value="ECO:0007669"/>
    <property type="project" value="TreeGrafter"/>
</dbReference>
<feature type="binding site" evidence="16">
    <location>
        <position position="179"/>
    </location>
    <ligand>
        <name>ATP</name>
        <dbReference type="ChEBI" id="CHEBI:30616"/>
    </ligand>
</feature>
<evidence type="ECO:0000256" key="14">
    <source>
        <dbReference type="ARBA" id="ARBA00047872"/>
    </source>
</evidence>
<comment type="similarity">
    <text evidence="5 17">Belongs to the aspartokinase family.</text>
</comment>
<comment type="pathway">
    <text evidence="2 18">Amino-acid biosynthesis; L-lysine biosynthesis via DAP pathway; (S)-tetrahydrodipicolinate from L-aspartate: step 1/4.</text>
</comment>
<dbReference type="EMBL" id="CP009288">
    <property type="protein sequence ID" value="AIQ13680.1"/>
    <property type="molecule type" value="Genomic_DNA"/>
</dbReference>
<comment type="pathway">
    <text evidence="3 18">Amino-acid biosynthesis; L-methionine biosynthesis via de novo pathway; L-homoserine from L-aspartate: step 1/3.</text>
</comment>
<evidence type="ECO:0000313" key="21">
    <source>
        <dbReference type="Proteomes" id="UP000029409"/>
    </source>
</evidence>
<evidence type="ECO:0000256" key="7">
    <source>
        <dbReference type="ARBA" id="ARBA00022679"/>
    </source>
</evidence>
<dbReference type="FunFam" id="3.40.1160.10:FF:000002">
    <property type="entry name" value="Aspartokinase"/>
    <property type="match status" value="1"/>
</dbReference>
<reference evidence="20 21" key="1">
    <citation type="submission" date="2014-08" db="EMBL/GenBank/DDBJ databases">
        <title>Comparative genomics of the Paenibacillus odorifer group.</title>
        <authorList>
            <person name="den Bakker H.C."/>
            <person name="Tsai Y.-C."/>
            <person name="Martin N."/>
            <person name="Korlach J."/>
            <person name="Wiedmann M."/>
        </authorList>
    </citation>
    <scope>NUCLEOTIDE SEQUENCE [LARGE SCALE GENOMIC DNA]</scope>
    <source>
        <strain evidence="20 21">DSM 1735</strain>
    </source>
</reference>
<dbReference type="UniPathway" id="UPA00050">
    <property type="reaction ID" value="UER00461"/>
</dbReference>
<dbReference type="GO" id="GO:0009089">
    <property type="term" value="P:lysine biosynthetic process via diaminopimelate"/>
    <property type="evidence" value="ECO:0007669"/>
    <property type="project" value="UniProtKB-UniPathway"/>
</dbReference>
<sequence>MSLYVMKFGGSSVGDTERMKRVAKRIADKQDEGHRCVVVVSAMGDTTDDLIDQAKLLSSQQPAREMDMLMTTGEQISIALLSIALAGIGREAVSYTGWQAGFRTDETHGRARINEIVPGRVLEALEKDKIVIVAGFQGMTTDGEITTLGRGGSDTTAVALAAAIKADVCEIYTDVDGVYSTDPRIVKNARKLKEISYDEMLELANLGAAVLHPRAVEYAKRYQVKLVVRSSFNYNEGTVVKEEASMEQGVAVSGIAYDKNVARISISGVADVPGVLAQVFGKLAAEGINVDIIVQSGVQNGEADFSFTVSLGEMEKAKDVIRQIRQELPYRQVTSEDNLVKISIVGAGMVSHPGVAAQMFDVISSLGISIKMVSTSEIKVSCVVESGKLQEIIQALHTAYGLDTDQQVFVGGPQDRR</sequence>
<keyword evidence="13" id="KW-0457">Lysine biosynthesis</keyword>
<dbReference type="GO" id="GO:0019877">
    <property type="term" value="P:diaminopimelate biosynthetic process"/>
    <property type="evidence" value="ECO:0007669"/>
    <property type="project" value="UniProtKB-KW"/>
</dbReference>
<proteinExistence type="inferred from homology"/>
<organism evidence="20 21">
    <name type="scientific">Paenibacillus durus</name>
    <name type="common">Paenibacillus azotofixans</name>
    <dbReference type="NCBI Taxonomy" id="44251"/>
    <lineage>
        <taxon>Bacteria</taxon>
        <taxon>Bacillati</taxon>
        <taxon>Bacillota</taxon>
        <taxon>Bacilli</taxon>
        <taxon>Bacillales</taxon>
        <taxon>Paenibacillaceae</taxon>
        <taxon>Paenibacillus</taxon>
    </lineage>
</organism>
<keyword evidence="11 16" id="KW-0067">ATP-binding</keyword>
<keyword evidence="7 17" id="KW-0808">Transferase</keyword>
<comment type="catalytic activity">
    <reaction evidence="14 17">
        <text>L-aspartate + ATP = 4-phospho-L-aspartate + ADP</text>
        <dbReference type="Rhea" id="RHEA:23776"/>
        <dbReference type="ChEBI" id="CHEBI:29991"/>
        <dbReference type="ChEBI" id="CHEBI:30616"/>
        <dbReference type="ChEBI" id="CHEBI:57535"/>
        <dbReference type="ChEBI" id="CHEBI:456216"/>
        <dbReference type="EC" id="2.7.2.4"/>
    </reaction>
</comment>
<dbReference type="Proteomes" id="UP000029409">
    <property type="component" value="Chromosome"/>
</dbReference>
<dbReference type="PANTHER" id="PTHR21499">
    <property type="entry name" value="ASPARTATE KINASE"/>
    <property type="match status" value="1"/>
</dbReference>
<evidence type="ECO:0000313" key="20">
    <source>
        <dbReference type="EMBL" id="AIQ13680.1"/>
    </source>
</evidence>
<dbReference type="InterPro" id="IPR002912">
    <property type="entry name" value="ACT_dom"/>
</dbReference>
<dbReference type="NCBIfam" id="NF005154">
    <property type="entry name" value="PRK06635.1-2"/>
    <property type="match status" value="1"/>
</dbReference>
<evidence type="ECO:0000259" key="19">
    <source>
        <dbReference type="PROSITE" id="PS51671"/>
    </source>
</evidence>
<dbReference type="PIRSF" id="PIRSF000726">
    <property type="entry name" value="Asp_kin"/>
    <property type="match status" value="1"/>
</dbReference>
<feature type="binding site" evidence="16">
    <location>
        <begin position="7"/>
        <end position="10"/>
    </location>
    <ligand>
        <name>ATP</name>
        <dbReference type="ChEBI" id="CHEBI:30616"/>
    </ligand>
</feature>
<dbReference type="GO" id="GO:0005829">
    <property type="term" value="C:cytosol"/>
    <property type="evidence" value="ECO:0007669"/>
    <property type="project" value="TreeGrafter"/>
</dbReference>
<dbReference type="InterPro" id="IPR018042">
    <property type="entry name" value="Aspartate_kinase_CS"/>
</dbReference>
<evidence type="ECO:0000256" key="18">
    <source>
        <dbReference type="RuleBase" id="RU004249"/>
    </source>
</evidence>
<dbReference type="CDD" id="cd04261">
    <property type="entry name" value="AAK_AKii-LysC-BS"/>
    <property type="match status" value="1"/>
</dbReference>
<dbReference type="Pfam" id="PF01842">
    <property type="entry name" value="ACT"/>
    <property type="match status" value="1"/>
</dbReference>
<evidence type="ECO:0000256" key="2">
    <source>
        <dbReference type="ARBA" id="ARBA00004766"/>
    </source>
</evidence>
<dbReference type="GO" id="GO:0004072">
    <property type="term" value="F:aspartate kinase activity"/>
    <property type="evidence" value="ECO:0007669"/>
    <property type="project" value="UniProtKB-EC"/>
</dbReference>
<dbReference type="GO" id="GO:0005524">
    <property type="term" value="F:ATP binding"/>
    <property type="evidence" value="ECO:0007669"/>
    <property type="project" value="UniProtKB-KW"/>
</dbReference>
<keyword evidence="10 17" id="KW-0418">Kinase</keyword>
<dbReference type="STRING" id="44251.PDUR_18475"/>
<keyword evidence="6 18" id="KW-0028">Amino-acid biosynthesis</keyword>
<evidence type="ECO:0000256" key="5">
    <source>
        <dbReference type="ARBA" id="ARBA00010122"/>
    </source>
</evidence>
<name>A0A089HSE7_PAEDU</name>
<keyword evidence="21" id="KW-1185">Reference proteome</keyword>
<dbReference type="PROSITE" id="PS00324">
    <property type="entry name" value="ASPARTOKINASE"/>
    <property type="match status" value="1"/>
</dbReference>
<feature type="binding site" evidence="16">
    <location>
        <position position="47"/>
    </location>
    <ligand>
        <name>substrate</name>
    </ligand>
</feature>
<dbReference type="InterPro" id="IPR045865">
    <property type="entry name" value="ACT-like_dom_sf"/>
</dbReference>
<evidence type="ECO:0000256" key="4">
    <source>
        <dbReference type="ARBA" id="ARBA00005139"/>
    </source>
</evidence>
<dbReference type="GO" id="GO:0009088">
    <property type="term" value="P:threonine biosynthetic process"/>
    <property type="evidence" value="ECO:0007669"/>
    <property type="project" value="UniProtKB-UniPathway"/>
</dbReference>
<comment type="subunit">
    <text evidence="15">Tetramer consisting of 2 isoforms Alpha (catalytic and regulation) and of a homodimer of 2 isoforms Beta (regulation).</text>
</comment>
<accession>A0A089HSE7</accession>
<gene>
    <name evidence="20" type="ORF">PDUR_18475</name>
</gene>
<dbReference type="InterPro" id="IPR041740">
    <property type="entry name" value="AKii-LysC-BS"/>
</dbReference>
<evidence type="ECO:0000256" key="9">
    <source>
        <dbReference type="ARBA" id="ARBA00022741"/>
    </source>
</evidence>
<dbReference type="SUPFAM" id="SSF55021">
    <property type="entry name" value="ACT-like"/>
    <property type="match status" value="2"/>
</dbReference>
<evidence type="ECO:0000256" key="11">
    <source>
        <dbReference type="ARBA" id="ARBA00022840"/>
    </source>
</evidence>
<dbReference type="Pfam" id="PF22468">
    <property type="entry name" value="ACT_9"/>
    <property type="match status" value="1"/>
</dbReference>
<evidence type="ECO:0000256" key="17">
    <source>
        <dbReference type="RuleBase" id="RU003448"/>
    </source>
</evidence>
<feature type="binding site" evidence="16">
    <location>
        <begin position="173"/>
        <end position="174"/>
    </location>
    <ligand>
        <name>ATP</name>
        <dbReference type="ChEBI" id="CHEBI:30616"/>
    </ligand>
</feature>
<dbReference type="Pfam" id="PF00696">
    <property type="entry name" value="AA_kinase"/>
    <property type="match status" value="1"/>
</dbReference>
<dbReference type="NCBIfam" id="TIGR00656">
    <property type="entry name" value="asp_kin_monofn"/>
    <property type="match status" value="1"/>
</dbReference>
<dbReference type="AlphaFoldDB" id="A0A089HSE7"/>
<comment type="pathway">
    <text evidence="4 18">Amino-acid biosynthesis; L-threonine biosynthesis; L-threonine from L-aspartate: step 1/5.</text>
</comment>
<evidence type="ECO:0000256" key="3">
    <source>
        <dbReference type="ARBA" id="ARBA00004986"/>
    </source>
</evidence>
<dbReference type="UniPathway" id="UPA00034">
    <property type="reaction ID" value="UER00015"/>
</dbReference>
<dbReference type="FunFam" id="3.30.2130.10:FF:000001">
    <property type="entry name" value="Bifunctional aspartokinase/homoserine dehydrogenase"/>
    <property type="match status" value="1"/>
</dbReference>
<keyword evidence="9 16" id="KW-0547">Nucleotide-binding</keyword>
<dbReference type="RefSeq" id="WP_042207479.1">
    <property type="nucleotide sequence ID" value="NZ_CP009288.1"/>
</dbReference>
<dbReference type="InterPro" id="IPR001048">
    <property type="entry name" value="Asp/Glu/Uridylate_kinase"/>
</dbReference>
<keyword evidence="12" id="KW-0220">Diaminopimelate biosynthesis</keyword>
<dbReference type="NCBIfam" id="TIGR00657">
    <property type="entry name" value="asp_kinases"/>
    <property type="match status" value="1"/>
</dbReference>
<dbReference type="eggNOG" id="COG0527">
    <property type="taxonomic scope" value="Bacteria"/>
</dbReference>
<dbReference type="Gene3D" id="3.40.1160.10">
    <property type="entry name" value="Acetylglutamate kinase-like"/>
    <property type="match status" value="1"/>
</dbReference>
<feature type="domain" description="ACT" evidence="19">
    <location>
        <begin position="264"/>
        <end position="347"/>
    </location>
</feature>
<evidence type="ECO:0000256" key="15">
    <source>
        <dbReference type="ARBA" id="ARBA00063835"/>
    </source>
</evidence>
<dbReference type="NCBIfam" id="NF005155">
    <property type="entry name" value="PRK06635.1-4"/>
    <property type="match status" value="1"/>
</dbReference>
<dbReference type="InterPro" id="IPR036393">
    <property type="entry name" value="AceGlu_kinase-like_sf"/>
</dbReference>
<keyword evidence="8" id="KW-0677">Repeat</keyword>
<dbReference type="KEGG" id="pdu:PDUR_18475"/>
<comment type="function">
    <text evidence="1">Catalyzes the phosphorylation of the beta-carboxyl group of aspartic acid with ATP to yield 4-phospho-L-aspartate, which is involved in the branched biosynthetic pathway leading to the biosynthesis of amino acids threonine, isoleucine and methionine.</text>
</comment>
<dbReference type="InterPro" id="IPR001341">
    <property type="entry name" value="Asp_kinase"/>
</dbReference>
<evidence type="ECO:0000256" key="6">
    <source>
        <dbReference type="ARBA" id="ARBA00022605"/>
    </source>
</evidence>
<dbReference type="PANTHER" id="PTHR21499:SF3">
    <property type="entry name" value="ASPARTOKINASE"/>
    <property type="match status" value="1"/>
</dbReference>
<evidence type="ECO:0000256" key="10">
    <source>
        <dbReference type="ARBA" id="ARBA00022777"/>
    </source>
</evidence>
<dbReference type="Gene3D" id="3.30.2130.10">
    <property type="entry name" value="VC0802-like"/>
    <property type="match status" value="1"/>
</dbReference>
<dbReference type="CDD" id="cd04923">
    <property type="entry name" value="ACT_AK-LysC-DapG-like_2"/>
    <property type="match status" value="1"/>
</dbReference>
<dbReference type="UniPathway" id="UPA00051">
    <property type="reaction ID" value="UER00462"/>
</dbReference>
<dbReference type="SUPFAM" id="SSF53633">
    <property type="entry name" value="Carbamate kinase-like"/>
    <property type="match status" value="1"/>
</dbReference>